<evidence type="ECO:0000313" key="2">
    <source>
        <dbReference type="Proteomes" id="UP000319342"/>
    </source>
</evidence>
<accession>A0A518D2D9</accession>
<organism evidence="1 2">
    <name type="scientific">Rohdeia mirabilis</name>
    <dbReference type="NCBI Taxonomy" id="2528008"/>
    <lineage>
        <taxon>Bacteria</taxon>
        <taxon>Pseudomonadati</taxon>
        <taxon>Planctomycetota</taxon>
        <taxon>Planctomycetia</taxon>
        <taxon>Planctomycetia incertae sedis</taxon>
        <taxon>Rohdeia</taxon>
    </lineage>
</organism>
<reference evidence="1 2" key="1">
    <citation type="submission" date="2019-02" db="EMBL/GenBank/DDBJ databases">
        <title>Deep-cultivation of Planctomycetes and their phenomic and genomic characterization uncovers novel biology.</title>
        <authorList>
            <person name="Wiegand S."/>
            <person name="Jogler M."/>
            <person name="Boedeker C."/>
            <person name="Pinto D."/>
            <person name="Vollmers J."/>
            <person name="Rivas-Marin E."/>
            <person name="Kohn T."/>
            <person name="Peeters S.H."/>
            <person name="Heuer A."/>
            <person name="Rast P."/>
            <person name="Oberbeckmann S."/>
            <person name="Bunk B."/>
            <person name="Jeske O."/>
            <person name="Meyerdierks A."/>
            <person name="Storesund J.E."/>
            <person name="Kallscheuer N."/>
            <person name="Luecker S."/>
            <person name="Lage O.M."/>
            <person name="Pohl T."/>
            <person name="Merkel B.J."/>
            <person name="Hornburger P."/>
            <person name="Mueller R.-W."/>
            <person name="Bruemmer F."/>
            <person name="Labrenz M."/>
            <person name="Spormann A.M."/>
            <person name="Op den Camp H."/>
            <person name="Overmann J."/>
            <person name="Amann R."/>
            <person name="Jetten M.S.M."/>
            <person name="Mascher T."/>
            <person name="Medema M.H."/>
            <person name="Devos D.P."/>
            <person name="Kaster A.-K."/>
            <person name="Ovreas L."/>
            <person name="Rohde M."/>
            <person name="Galperin M.Y."/>
            <person name="Jogler C."/>
        </authorList>
    </citation>
    <scope>NUCLEOTIDE SEQUENCE [LARGE SCALE GENOMIC DNA]</scope>
    <source>
        <strain evidence="1 2">Pla163</strain>
    </source>
</reference>
<proteinExistence type="predicted"/>
<name>A0A518D2D9_9BACT</name>
<dbReference type="AlphaFoldDB" id="A0A518D2D9"/>
<gene>
    <name evidence="1" type="ORF">Pla163_27590</name>
</gene>
<keyword evidence="2" id="KW-1185">Reference proteome</keyword>
<evidence type="ECO:0000313" key="1">
    <source>
        <dbReference type="EMBL" id="QDU85627.1"/>
    </source>
</evidence>
<dbReference type="EMBL" id="CP036290">
    <property type="protein sequence ID" value="QDU85627.1"/>
    <property type="molecule type" value="Genomic_DNA"/>
</dbReference>
<dbReference type="Proteomes" id="UP000319342">
    <property type="component" value="Chromosome"/>
</dbReference>
<protein>
    <submittedName>
        <fullName evidence="1">Uncharacterized protein</fullName>
    </submittedName>
</protein>
<sequence length="56" mass="5895">MGTRTVRAGTSTEHESCSAKRCCGMELSCAIVPPGPCLLLAQRLAPLAHRPGGHQH</sequence>